<dbReference type="InParanoid" id="C4JLD6"/>
<proteinExistence type="predicted"/>
<dbReference type="VEuPathDB" id="FungiDB:UREG_03644"/>
<dbReference type="GeneID" id="8443777"/>
<keyword evidence="2" id="KW-1185">Reference proteome</keyword>
<sequence length="179" mass="19646">MADRHFTAFVTGCSTTSKTLPENTMLRRSQPNPPLAAPLFALLRPAEGRRAIDTGLCESWYYPLPSELETHRAKISQALQRTTALSSTTPSHLKRDRRRAHPLSCLTIRGETTPVTDSTAANDHGAMPFILLATSESAGEDDHGGQHEIPVAWLASMGEASHVRDTLPALHHDLMYPSR</sequence>
<protein>
    <submittedName>
        <fullName evidence="1">Uncharacterized protein</fullName>
    </submittedName>
</protein>
<evidence type="ECO:0000313" key="2">
    <source>
        <dbReference type="Proteomes" id="UP000002058"/>
    </source>
</evidence>
<gene>
    <name evidence="1" type="ORF">UREG_03644</name>
</gene>
<dbReference type="EMBL" id="CH476616">
    <property type="protein sequence ID" value="EEP78798.1"/>
    <property type="molecule type" value="Genomic_DNA"/>
</dbReference>
<name>C4JLD6_UNCRE</name>
<dbReference type="Proteomes" id="UP000002058">
    <property type="component" value="Unassembled WGS sequence"/>
</dbReference>
<evidence type="ECO:0000313" key="1">
    <source>
        <dbReference type="EMBL" id="EEP78798.1"/>
    </source>
</evidence>
<dbReference type="KEGG" id="ure:UREG_03644"/>
<dbReference type="AlphaFoldDB" id="C4JLD6"/>
<organism evidence="1 2">
    <name type="scientific">Uncinocarpus reesii (strain UAMH 1704)</name>
    <dbReference type="NCBI Taxonomy" id="336963"/>
    <lineage>
        <taxon>Eukaryota</taxon>
        <taxon>Fungi</taxon>
        <taxon>Dikarya</taxon>
        <taxon>Ascomycota</taxon>
        <taxon>Pezizomycotina</taxon>
        <taxon>Eurotiomycetes</taxon>
        <taxon>Eurotiomycetidae</taxon>
        <taxon>Onygenales</taxon>
        <taxon>Onygenaceae</taxon>
        <taxon>Uncinocarpus</taxon>
    </lineage>
</organism>
<reference evidence="2" key="1">
    <citation type="journal article" date="2009" name="Genome Res.">
        <title>Comparative genomic analyses of the human fungal pathogens Coccidioides and their relatives.</title>
        <authorList>
            <person name="Sharpton T.J."/>
            <person name="Stajich J.E."/>
            <person name="Rounsley S.D."/>
            <person name="Gardner M.J."/>
            <person name="Wortman J.R."/>
            <person name="Jordar V.S."/>
            <person name="Maiti R."/>
            <person name="Kodira C.D."/>
            <person name="Neafsey D.E."/>
            <person name="Zeng Q."/>
            <person name="Hung C.-Y."/>
            <person name="McMahan C."/>
            <person name="Muszewska A."/>
            <person name="Grynberg M."/>
            <person name="Mandel M.A."/>
            <person name="Kellner E.M."/>
            <person name="Barker B.M."/>
            <person name="Galgiani J.N."/>
            <person name="Orbach M.J."/>
            <person name="Kirkland T.N."/>
            <person name="Cole G.T."/>
            <person name="Henn M.R."/>
            <person name="Birren B.W."/>
            <person name="Taylor J.W."/>
        </authorList>
    </citation>
    <scope>NUCLEOTIDE SEQUENCE [LARGE SCALE GENOMIC DNA]</scope>
    <source>
        <strain evidence="2">UAMH 1704</strain>
    </source>
</reference>
<dbReference type="RefSeq" id="XP_002544127.1">
    <property type="nucleotide sequence ID" value="XM_002544081.1"/>
</dbReference>
<accession>C4JLD6</accession>
<dbReference type="HOGENOM" id="CLU_1504550_0_0_1"/>